<dbReference type="PANTHER" id="PTHR47116">
    <property type="entry name" value="PHLOEM FILAMENT PROTEIN"/>
    <property type="match status" value="1"/>
</dbReference>
<gene>
    <name evidence="7" type="ORF">E2562_019429</name>
</gene>
<dbReference type="InterPro" id="IPR046350">
    <property type="entry name" value="Cystatin_sf"/>
</dbReference>
<dbReference type="InterPro" id="IPR000010">
    <property type="entry name" value="Cystatin_dom"/>
</dbReference>
<dbReference type="Pfam" id="PF16845">
    <property type="entry name" value="SQAPI"/>
    <property type="match status" value="1"/>
</dbReference>
<sequence length="119" mass="12749">MRPSSLCIVVLSLVLATLLTITNADGNTAAPASLPPPPPPAWTAVNVNDKSIQRVGQFAVRIYGLSTRKTHLVFVNIVSGQMQPYNGSYNYRLVVTVAGPGTTTALYDAFVLWSFTPAK</sequence>
<organism evidence="7 8">
    <name type="scientific">Oryza meyeriana var. granulata</name>
    <dbReference type="NCBI Taxonomy" id="110450"/>
    <lineage>
        <taxon>Eukaryota</taxon>
        <taxon>Viridiplantae</taxon>
        <taxon>Streptophyta</taxon>
        <taxon>Embryophyta</taxon>
        <taxon>Tracheophyta</taxon>
        <taxon>Spermatophyta</taxon>
        <taxon>Magnoliopsida</taxon>
        <taxon>Liliopsida</taxon>
        <taxon>Poales</taxon>
        <taxon>Poaceae</taxon>
        <taxon>BOP clade</taxon>
        <taxon>Oryzoideae</taxon>
        <taxon>Oryzeae</taxon>
        <taxon>Oryzinae</taxon>
        <taxon>Oryza</taxon>
        <taxon>Oryza meyeriana</taxon>
    </lineage>
</organism>
<evidence type="ECO:0000256" key="5">
    <source>
        <dbReference type="SAM" id="SignalP"/>
    </source>
</evidence>
<dbReference type="SUPFAM" id="SSF54403">
    <property type="entry name" value="Cystatin/monellin"/>
    <property type="match status" value="1"/>
</dbReference>
<evidence type="ECO:0000313" key="8">
    <source>
        <dbReference type="Proteomes" id="UP000479710"/>
    </source>
</evidence>
<feature type="domain" description="Cystatin" evidence="6">
    <location>
        <begin position="46"/>
        <end position="112"/>
    </location>
</feature>
<dbReference type="OrthoDB" id="692286at2759"/>
<keyword evidence="3" id="KW-0789">Thiol protease inhibitor</keyword>
<protein>
    <recommendedName>
        <fullName evidence="6">Cystatin domain-containing protein</fullName>
    </recommendedName>
</protein>
<evidence type="ECO:0000313" key="7">
    <source>
        <dbReference type="EMBL" id="KAF0912841.1"/>
    </source>
</evidence>
<keyword evidence="8" id="KW-1185">Reference proteome</keyword>
<dbReference type="AlphaFoldDB" id="A0A6G1DKA7"/>
<dbReference type="GO" id="GO:0004869">
    <property type="term" value="F:cysteine-type endopeptidase inhibitor activity"/>
    <property type="evidence" value="ECO:0007669"/>
    <property type="project" value="UniProtKB-KW"/>
</dbReference>
<dbReference type="InterPro" id="IPR027214">
    <property type="entry name" value="Cystatin"/>
</dbReference>
<name>A0A6G1DKA7_9ORYZ</name>
<evidence type="ECO:0000256" key="2">
    <source>
        <dbReference type="ARBA" id="ARBA00022690"/>
    </source>
</evidence>
<dbReference type="GO" id="GO:0006952">
    <property type="term" value="P:defense response"/>
    <property type="evidence" value="ECO:0007669"/>
    <property type="project" value="UniProtKB-KW"/>
</dbReference>
<evidence type="ECO:0000256" key="3">
    <source>
        <dbReference type="ARBA" id="ARBA00022704"/>
    </source>
</evidence>
<keyword evidence="5" id="KW-0732">Signal</keyword>
<dbReference type="Gene3D" id="3.10.450.10">
    <property type="match status" value="1"/>
</dbReference>
<evidence type="ECO:0000256" key="4">
    <source>
        <dbReference type="ARBA" id="ARBA00022821"/>
    </source>
</evidence>
<dbReference type="Proteomes" id="UP000479710">
    <property type="component" value="Unassembled WGS sequence"/>
</dbReference>
<keyword evidence="2" id="KW-0646">Protease inhibitor</keyword>
<evidence type="ECO:0000259" key="6">
    <source>
        <dbReference type="Pfam" id="PF16845"/>
    </source>
</evidence>
<proteinExistence type="inferred from homology"/>
<accession>A0A6G1DKA7</accession>
<feature type="signal peptide" evidence="5">
    <location>
        <begin position="1"/>
        <end position="24"/>
    </location>
</feature>
<reference evidence="7 8" key="1">
    <citation type="submission" date="2019-11" db="EMBL/GenBank/DDBJ databases">
        <title>Whole genome sequence of Oryza granulata.</title>
        <authorList>
            <person name="Li W."/>
        </authorList>
    </citation>
    <scope>NUCLEOTIDE SEQUENCE [LARGE SCALE GENOMIC DNA]</scope>
    <source>
        <strain evidence="8">cv. Menghai</strain>
        <tissue evidence="7">Leaf</tissue>
    </source>
</reference>
<feature type="chain" id="PRO_5026002445" description="Cystatin domain-containing protein" evidence="5">
    <location>
        <begin position="25"/>
        <end position="119"/>
    </location>
</feature>
<comment type="caution">
    <text evidence="7">The sequence shown here is derived from an EMBL/GenBank/DDBJ whole genome shotgun (WGS) entry which is preliminary data.</text>
</comment>
<keyword evidence="4" id="KW-0611">Plant defense</keyword>
<comment type="similarity">
    <text evidence="1">Belongs to the cystatin family. Phytocystatin subfamily.</text>
</comment>
<dbReference type="EMBL" id="SPHZ02000006">
    <property type="protein sequence ID" value="KAF0912841.1"/>
    <property type="molecule type" value="Genomic_DNA"/>
</dbReference>
<evidence type="ECO:0000256" key="1">
    <source>
        <dbReference type="ARBA" id="ARBA00007233"/>
    </source>
</evidence>